<accession>A0A0E9PG77</accession>
<sequence length="18" mass="2107">MYLQEFHSPLEIKSGPQC</sequence>
<dbReference type="EMBL" id="GBXM01105492">
    <property type="protein sequence ID" value="JAH03085.1"/>
    <property type="molecule type" value="Transcribed_RNA"/>
</dbReference>
<evidence type="ECO:0000313" key="1">
    <source>
        <dbReference type="EMBL" id="JAH03085.1"/>
    </source>
</evidence>
<reference evidence="1" key="1">
    <citation type="submission" date="2014-11" db="EMBL/GenBank/DDBJ databases">
        <authorList>
            <person name="Amaro Gonzalez C."/>
        </authorList>
    </citation>
    <scope>NUCLEOTIDE SEQUENCE</scope>
</reference>
<name>A0A0E9PG77_ANGAN</name>
<organism evidence="1">
    <name type="scientific">Anguilla anguilla</name>
    <name type="common">European freshwater eel</name>
    <name type="synonym">Muraena anguilla</name>
    <dbReference type="NCBI Taxonomy" id="7936"/>
    <lineage>
        <taxon>Eukaryota</taxon>
        <taxon>Metazoa</taxon>
        <taxon>Chordata</taxon>
        <taxon>Craniata</taxon>
        <taxon>Vertebrata</taxon>
        <taxon>Euteleostomi</taxon>
        <taxon>Actinopterygii</taxon>
        <taxon>Neopterygii</taxon>
        <taxon>Teleostei</taxon>
        <taxon>Anguilliformes</taxon>
        <taxon>Anguillidae</taxon>
        <taxon>Anguilla</taxon>
    </lineage>
</organism>
<proteinExistence type="predicted"/>
<reference evidence="1" key="2">
    <citation type="journal article" date="2015" name="Fish Shellfish Immunol.">
        <title>Early steps in the European eel (Anguilla anguilla)-Vibrio vulnificus interaction in the gills: Role of the RtxA13 toxin.</title>
        <authorList>
            <person name="Callol A."/>
            <person name="Pajuelo D."/>
            <person name="Ebbesson L."/>
            <person name="Teles M."/>
            <person name="MacKenzie S."/>
            <person name="Amaro C."/>
        </authorList>
    </citation>
    <scope>NUCLEOTIDE SEQUENCE</scope>
</reference>
<dbReference type="AlphaFoldDB" id="A0A0E9PG77"/>
<protein>
    <submittedName>
        <fullName evidence="1">Uncharacterized protein</fullName>
    </submittedName>
</protein>